<dbReference type="CDD" id="cd00293">
    <property type="entry name" value="USP-like"/>
    <property type="match status" value="1"/>
</dbReference>
<evidence type="ECO:0000313" key="5">
    <source>
        <dbReference type="Proteomes" id="UP000051888"/>
    </source>
</evidence>
<accession>A0A0Q3WZL4</accession>
<evidence type="ECO:0000259" key="3">
    <source>
        <dbReference type="Pfam" id="PF00582"/>
    </source>
</evidence>
<sequence length="139" mass="15222">MYNKILVAFDGSAASARALHHAAKLGKTVGTEKLTILHVNREIPMPEPALNIDLDQLLDEENQEILTPAIQFLSESNVNYEVHTFHGEPAHVIINYASEHHYDVIVMGSRGKGLIKEALLGSVSNKVAHSAHCPVLIVK</sequence>
<dbReference type="GO" id="GO:0005737">
    <property type="term" value="C:cytoplasm"/>
    <property type="evidence" value="ECO:0007669"/>
    <property type="project" value="UniProtKB-SubCell"/>
</dbReference>
<name>A0A0Q3WZL4_9BACI</name>
<dbReference type="Proteomes" id="UP000051888">
    <property type="component" value="Unassembled WGS sequence"/>
</dbReference>
<dbReference type="PRINTS" id="PR01438">
    <property type="entry name" value="UNVRSLSTRESS"/>
</dbReference>
<dbReference type="PANTHER" id="PTHR46268">
    <property type="entry name" value="STRESS RESPONSE PROTEIN NHAX"/>
    <property type="match status" value="1"/>
</dbReference>
<evidence type="ECO:0000256" key="1">
    <source>
        <dbReference type="ARBA" id="ARBA00008791"/>
    </source>
</evidence>
<dbReference type="Gene3D" id="3.40.50.620">
    <property type="entry name" value="HUPs"/>
    <property type="match status" value="1"/>
</dbReference>
<feature type="domain" description="UspA" evidence="3">
    <location>
        <begin position="1"/>
        <end position="139"/>
    </location>
</feature>
<evidence type="ECO:0000313" key="4">
    <source>
        <dbReference type="EMBL" id="KQL54903.1"/>
    </source>
</evidence>
<organism evidence="4 5">
    <name type="scientific">Heyndrickxia shackletonii</name>
    <dbReference type="NCBI Taxonomy" id="157838"/>
    <lineage>
        <taxon>Bacteria</taxon>
        <taxon>Bacillati</taxon>
        <taxon>Bacillota</taxon>
        <taxon>Bacilli</taxon>
        <taxon>Bacillales</taxon>
        <taxon>Bacillaceae</taxon>
        <taxon>Heyndrickxia</taxon>
    </lineage>
</organism>
<keyword evidence="5" id="KW-1185">Reference proteome</keyword>
<dbReference type="AlphaFoldDB" id="A0A0Q3WZL4"/>
<comment type="similarity">
    <text evidence="1 2">Belongs to the universal stress protein A family.</text>
</comment>
<dbReference type="PATRIC" id="fig|157838.3.peg.3594"/>
<dbReference type="RefSeq" id="WP_055740698.1">
    <property type="nucleotide sequence ID" value="NZ_JAAIWL010000010.1"/>
</dbReference>
<dbReference type="EMBL" id="LJJC01000004">
    <property type="protein sequence ID" value="KQL54903.1"/>
    <property type="molecule type" value="Genomic_DNA"/>
</dbReference>
<dbReference type="Pfam" id="PF00582">
    <property type="entry name" value="Usp"/>
    <property type="match status" value="1"/>
</dbReference>
<dbReference type="PANTHER" id="PTHR46268:SF6">
    <property type="entry name" value="UNIVERSAL STRESS PROTEIN UP12"/>
    <property type="match status" value="1"/>
</dbReference>
<gene>
    <name evidence="4" type="ORF">AN964_16255</name>
</gene>
<dbReference type="OrthoDB" id="9777884at2"/>
<dbReference type="STRING" id="157838.AN964_16255"/>
<dbReference type="InterPro" id="IPR006015">
    <property type="entry name" value="Universal_stress_UspA"/>
</dbReference>
<keyword evidence="2" id="KW-0963">Cytoplasm</keyword>
<evidence type="ECO:0000256" key="2">
    <source>
        <dbReference type="PIRNR" id="PIRNR006276"/>
    </source>
</evidence>
<proteinExistence type="inferred from homology"/>
<dbReference type="SUPFAM" id="SSF52402">
    <property type="entry name" value="Adenine nucleotide alpha hydrolases-like"/>
    <property type="match status" value="1"/>
</dbReference>
<comment type="subcellular location">
    <subcellularLocation>
        <location evidence="2">Cytoplasm</location>
    </subcellularLocation>
</comment>
<dbReference type="InterPro" id="IPR006016">
    <property type="entry name" value="UspA"/>
</dbReference>
<comment type="caution">
    <text evidence="4">The sequence shown here is derived from an EMBL/GenBank/DDBJ whole genome shotgun (WGS) entry which is preliminary data.</text>
</comment>
<dbReference type="InterPro" id="IPR014729">
    <property type="entry name" value="Rossmann-like_a/b/a_fold"/>
</dbReference>
<dbReference type="PIRSF" id="PIRSF006276">
    <property type="entry name" value="UspA"/>
    <property type="match status" value="1"/>
</dbReference>
<protein>
    <recommendedName>
        <fullName evidence="2">Universal stress protein</fullName>
    </recommendedName>
</protein>
<reference evidence="4 5" key="1">
    <citation type="submission" date="2015-09" db="EMBL/GenBank/DDBJ databases">
        <title>Genome sequencing project for genomic taxonomy and phylogenomics of Bacillus-like bacteria.</title>
        <authorList>
            <person name="Liu B."/>
            <person name="Wang J."/>
            <person name="Zhu Y."/>
            <person name="Liu G."/>
            <person name="Chen Q."/>
            <person name="Chen Z."/>
            <person name="Lan J."/>
            <person name="Che J."/>
            <person name="Ge C."/>
            <person name="Shi H."/>
            <person name="Pan Z."/>
            <person name="Liu X."/>
        </authorList>
    </citation>
    <scope>NUCLEOTIDE SEQUENCE [LARGE SCALE GENOMIC DNA]</scope>
    <source>
        <strain evidence="4 5">LMG 18435</strain>
    </source>
</reference>